<gene>
    <name evidence="9" type="ORF">MUK42_16665</name>
</gene>
<dbReference type="EMBL" id="CP097510">
    <property type="protein sequence ID" value="URE34538.1"/>
    <property type="molecule type" value="Genomic_DNA"/>
</dbReference>
<keyword evidence="4" id="KW-0378">Hydrolase</keyword>
<evidence type="ECO:0000256" key="4">
    <source>
        <dbReference type="ARBA" id="ARBA00022801"/>
    </source>
</evidence>
<comment type="similarity">
    <text evidence="7">Belongs to the exonuclease superfamily. TREX family.</text>
</comment>
<dbReference type="GO" id="GO:0006308">
    <property type="term" value="P:DNA catabolic process"/>
    <property type="evidence" value="ECO:0007669"/>
    <property type="project" value="TreeGrafter"/>
</dbReference>
<keyword evidence="10" id="KW-1185">Reference proteome</keyword>
<evidence type="ECO:0000256" key="5">
    <source>
        <dbReference type="ARBA" id="ARBA00022839"/>
    </source>
</evidence>
<evidence type="ECO:0000259" key="8">
    <source>
        <dbReference type="SMART" id="SM00479"/>
    </source>
</evidence>
<dbReference type="Gene3D" id="3.30.420.10">
    <property type="entry name" value="Ribonuclease H-like superfamily/Ribonuclease H"/>
    <property type="match status" value="1"/>
</dbReference>
<dbReference type="GO" id="GO:0005737">
    <property type="term" value="C:cytoplasm"/>
    <property type="evidence" value="ECO:0007669"/>
    <property type="project" value="TreeGrafter"/>
</dbReference>
<dbReference type="SUPFAM" id="SSF53098">
    <property type="entry name" value="Ribonuclease H-like"/>
    <property type="match status" value="1"/>
</dbReference>
<sequence>GKKGNTGYPRLNRFQDRVFGSEARAVRSGSCLLIREHHRAHASPTPKSTAVSSSHKPSKLFQNHHLPHAVIVLYTFLPRPSTLCRVLLFLRKDIAAISEMLFVNRFRELVPILLQYVRSRQVEGRPVIWVAHNGRRFDVPFMIKEFQRCSVEIPPDWMFVDTLPLARQLVKADGSKLSSFSLKALREHYEIPLVGPAHRAMQDILTIMVHMKYLWYTKGYE</sequence>
<evidence type="ECO:0000256" key="2">
    <source>
        <dbReference type="ARBA" id="ARBA00022722"/>
    </source>
</evidence>
<feature type="non-terminal residue" evidence="9">
    <location>
        <position position="1"/>
    </location>
</feature>
<proteinExistence type="inferred from homology"/>
<dbReference type="InterPro" id="IPR012337">
    <property type="entry name" value="RNaseH-like_sf"/>
</dbReference>
<evidence type="ECO:0000256" key="3">
    <source>
        <dbReference type="ARBA" id="ARBA00022723"/>
    </source>
</evidence>
<dbReference type="SMART" id="SM00479">
    <property type="entry name" value="EXOIII"/>
    <property type="match status" value="1"/>
</dbReference>
<protein>
    <recommendedName>
        <fullName evidence="8">Exonuclease domain-containing protein</fullName>
    </recommendedName>
</protein>
<keyword evidence="6" id="KW-0460">Magnesium</keyword>
<dbReference type="CDD" id="cd06127">
    <property type="entry name" value="DEDDh"/>
    <property type="match status" value="1"/>
</dbReference>
<keyword evidence="2" id="KW-0540">Nuclease</keyword>
<dbReference type="OrthoDB" id="10250935at2759"/>
<feature type="domain" description="Exonuclease" evidence="8">
    <location>
        <begin position="50"/>
        <end position="220"/>
    </location>
</feature>
<evidence type="ECO:0000256" key="7">
    <source>
        <dbReference type="ARBA" id="ARBA00025769"/>
    </source>
</evidence>
<dbReference type="PANTHER" id="PTHR13058:SF19">
    <property type="entry name" value="LD40940P"/>
    <property type="match status" value="1"/>
</dbReference>
<evidence type="ECO:0000256" key="6">
    <source>
        <dbReference type="ARBA" id="ARBA00022842"/>
    </source>
</evidence>
<evidence type="ECO:0000313" key="9">
    <source>
        <dbReference type="EMBL" id="URE34538.1"/>
    </source>
</evidence>
<dbReference type="PANTHER" id="PTHR13058">
    <property type="entry name" value="THREE PRIME REPAIR EXONUCLEASE 1, 2"/>
    <property type="match status" value="1"/>
</dbReference>
<comment type="cofactor">
    <cofactor evidence="1">
        <name>Mg(2+)</name>
        <dbReference type="ChEBI" id="CHEBI:18420"/>
    </cofactor>
</comment>
<dbReference type="GO" id="GO:0003676">
    <property type="term" value="F:nucleic acid binding"/>
    <property type="evidence" value="ECO:0007669"/>
    <property type="project" value="InterPro"/>
</dbReference>
<dbReference type="Pfam" id="PF00929">
    <property type="entry name" value="RNase_T"/>
    <property type="match status" value="1"/>
</dbReference>
<name>A0A9E7KUH8_9LILI</name>
<organism evidence="9 10">
    <name type="scientific">Musa troglodytarum</name>
    <name type="common">fe'i banana</name>
    <dbReference type="NCBI Taxonomy" id="320322"/>
    <lineage>
        <taxon>Eukaryota</taxon>
        <taxon>Viridiplantae</taxon>
        <taxon>Streptophyta</taxon>
        <taxon>Embryophyta</taxon>
        <taxon>Tracheophyta</taxon>
        <taxon>Spermatophyta</taxon>
        <taxon>Magnoliopsida</taxon>
        <taxon>Liliopsida</taxon>
        <taxon>Zingiberales</taxon>
        <taxon>Musaceae</taxon>
        <taxon>Musa</taxon>
    </lineage>
</organism>
<keyword evidence="5" id="KW-0269">Exonuclease</keyword>
<evidence type="ECO:0000256" key="1">
    <source>
        <dbReference type="ARBA" id="ARBA00001946"/>
    </source>
</evidence>
<dbReference type="InterPro" id="IPR036397">
    <property type="entry name" value="RNaseH_sf"/>
</dbReference>
<dbReference type="Proteomes" id="UP001055439">
    <property type="component" value="Chromosome 8"/>
</dbReference>
<accession>A0A9E7KUH8</accession>
<reference evidence="9" key="1">
    <citation type="submission" date="2022-05" db="EMBL/GenBank/DDBJ databases">
        <title>The Musa troglodytarum L. genome provides insights into the mechanism of non-climacteric behaviour and enrichment of carotenoids.</title>
        <authorList>
            <person name="Wang J."/>
        </authorList>
    </citation>
    <scope>NUCLEOTIDE SEQUENCE</scope>
    <source>
        <tissue evidence="9">Leaf</tissue>
    </source>
</reference>
<dbReference type="AlphaFoldDB" id="A0A9E7KUH8"/>
<dbReference type="InterPro" id="IPR040393">
    <property type="entry name" value="TREX1/2"/>
</dbReference>
<dbReference type="GO" id="GO:0046872">
    <property type="term" value="F:metal ion binding"/>
    <property type="evidence" value="ECO:0007669"/>
    <property type="project" value="UniProtKB-KW"/>
</dbReference>
<dbReference type="InterPro" id="IPR013520">
    <property type="entry name" value="Ribonucl_H"/>
</dbReference>
<evidence type="ECO:0000313" key="10">
    <source>
        <dbReference type="Proteomes" id="UP001055439"/>
    </source>
</evidence>
<dbReference type="GO" id="GO:0008296">
    <property type="term" value="F:3'-5'-DNA exonuclease activity"/>
    <property type="evidence" value="ECO:0007669"/>
    <property type="project" value="TreeGrafter"/>
</dbReference>
<keyword evidence="3" id="KW-0479">Metal-binding</keyword>